<protein>
    <submittedName>
        <fullName evidence="2">Uncharacterized protein</fullName>
    </submittedName>
</protein>
<keyword evidence="1" id="KW-0812">Transmembrane</keyword>
<accession>A0A517YAB1</accession>
<dbReference type="KEGG" id="aagg:ETAA8_22430"/>
<gene>
    <name evidence="2" type="ORF">ETAA8_22430</name>
</gene>
<evidence type="ECO:0000313" key="2">
    <source>
        <dbReference type="EMBL" id="QDU27158.1"/>
    </source>
</evidence>
<keyword evidence="1" id="KW-1133">Transmembrane helix</keyword>
<dbReference type="EMBL" id="CP036274">
    <property type="protein sequence ID" value="QDU27158.1"/>
    <property type="molecule type" value="Genomic_DNA"/>
</dbReference>
<keyword evidence="1" id="KW-0472">Membrane</keyword>
<reference evidence="2 3" key="1">
    <citation type="submission" date="2019-02" db="EMBL/GenBank/DDBJ databases">
        <title>Deep-cultivation of Planctomycetes and their phenomic and genomic characterization uncovers novel biology.</title>
        <authorList>
            <person name="Wiegand S."/>
            <person name="Jogler M."/>
            <person name="Boedeker C."/>
            <person name="Pinto D."/>
            <person name="Vollmers J."/>
            <person name="Rivas-Marin E."/>
            <person name="Kohn T."/>
            <person name="Peeters S.H."/>
            <person name="Heuer A."/>
            <person name="Rast P."/>
            <person name="Oberbeckmann S."/>
            <person name="Bunk B."/>
            <person name="Jeske O."/>
            <person name="Meyerdierks A."/>
            <person name="Storesund J.E."/>
            <person name="Kallscheuer N."/>
            <person name="Luecker S."/>
            <person name="Lage O.M."/>
            <person name="Pohl T."/>
            <person name="Merkel B.J."/>
            <person name="Hornburger P."/>
            <person name="Mueller R.-W."/>
            <person name="Bruemmer F."/>
            <person name="Labrenz M."/>
            <person name="Spormann A.M."/>
            <person name="Op den Camp H."/>
            <person name="Overmann J."/>
            <person name="Amann R."/>
            <person name="Jetten M.S.M."/>
            <person name="Mascher T."/>
            <person name="Medema M.H."/>
            <person name="Devos D.P."/>
            <person name="Kaster A.-K."/>
            <person name="Ovreas L."/>
            <person name="Rohde M."/>
            <person name="Galperin M.Y."/>
            <person name="Jogler C."/>
        </authorList>
    </citation>
    <scope>NUCLEOTIDE SEQUENCE [LARGE SCALE GENOMIC DNA]</scope>
    <source>
        <strain evidence="2 3">ETA_A8</strain>
    </source>
</reference>
<dbReference type="AlphaFoldDB" id="A0A517YAB1"/>
<sequence>MPNKHSTASVIVGILLLLHPILYVGSYFALVNPDPTGLPNWGMNTGSGHYRYGGAWSDRVFWPLERIDRMFFPGRWDSDGHFRFS</sequence>
<evidence type="ECO:0000313" key="3">
    <source>
        <dbReference type="Proteomes" id="UP000315017"/>
    </source>
</evidence>
<name>A0A517YAB1_9BACT</name>
<evidence type="ECO:0000256" key="1">
    <source>
        <dbReference type="SAM" id="Phobius"/>
    </source>
</evidence>
<proteinExistence type="predicted"/>
<dbReference type="RefSeq" id="WP_145088030.1">
    <property type="nucleotide sequence ID" value="NZ_CP036274.1"/>
</dbReference>
<keyword evidence="3" id="KW-1185">Reference proteome</keyword>
<dbReference type="Proteomes" id="UP000315017">
    <property type="component" value="Chromosome"/>
</dbReference>
<feature type="transmembrane region" description="Helical" evidence="1">
    <location>
        <begin position="7"/>
        <end position="30"/>
    </location>
</feature>
<organism evidence="2 3">
    <name type="scientific">Anatilimnocola aggregata</name>
    <dbReference type="NCBI Taxonomy" id="2528021"/>
    <lineage>
        <taxon>Bacteria</taxon>
        <taxon>Pseudomonadati</taxon>
        <taxon>Planctomycetota</taxon>
        <taxon>Planctomycetia</taxon>
        <taxon>Pirellulales</taxon>
        <taxon>Pirellulaceae</taxon>
        <taxon>Anatilimnocola</taxon>
    </lineage>
</organism>